<dbReference type="Gene3D" id="1.20.1270.360">
    <property type="match status" value="1"/>
</dbReference>
<accession>A0A562JC49</accession>
<dbReference type="AlphaFoldDB" id="A0A562JC49"/>
<dbReference type="InterPro" id="IPR044543">
    <property type="entry name" value="YHJQ-like"/>
</dbReference>
<dbReference type="InterPro" id="IPR005560">
    <property type="entry name" value="Csp_YhjQ"/>
</dbReference>
<organism evidence="1 2">
    <name type="scientific">Sedimentibacter saalensis</name>
    <dbReference type="NCBI Taxonomy" id="130788"/>
    <lineage>
        <taxon>Bacteria</taxon>
        <taxon>Bacillati</taxon>
        <taxon>Bacillota</taxon>
        <taxon>Tissierellia</taxon>
        <taxon>Sedimentibacter</taxon>
    </lineage>
</organism>
<dbReference type="PANTHER" id="PTHR37310">
    <property type="entry name" value="CYTOPLASMIC PROTEIN-RELATED"/>
    <property type="match status" value="1"/>
</dbReference>
<dbReference type="RefSeq" id="WP_145082895.1">
    <property type="nucleotide sequence ID" value="NZ_DAMBUX010000002.1"/>
</dbReference>
<dbReference type="CDD" id="cd08026">
    <property type="entry name" value="DUF326"/>
    <property type="match status" value="1"/>
</dbReference>
<proteinExistence type="predicted"/>
<sequence>MGIVTNKTDKMQSCIDACAKCSQACYECFNACLNEPDLNARKNCVSMLVECAMMCQMSVATMSMNGHFSSEHCQICAKICDKCAEECAMFKDDHCKKCADICRMCAEECRKMANIHSMV</sequence>
<protein>
    <submittedName>
        <fullName evidence="1">Uncharacterized protein DUF326</fullName>
    </submittedName>
</protein>
<evidence type="ECO:0000313" key="2">
    <source>
        <dbReference type="Proteomes" id="UP000315343"/>
    </source>
</evidence>
<name>A0A562JC49_9FIRM</name>
<evidence type="ECO:0000313" key="1">
    <source>
        <dbReference type="EMBL" id="TWH80767.1"/>
    </source>
</evidence>
<dbReference type="PANTHER" id="PTHR37310:SF1">
    <property type="entry name" value="CYTOPLASMIC PROTEIN"/>
    <property type="match status" value="1"/>
</dbReference>
<keyword evidence="2" id="KW-1185">Reference proteome</keyword>
<dbReference type="Pfam" id="PF03860">
    <property type="entry name" value="Csp"/>
    <property type="match status" value="1"/>
</dbReference>
<dbReference type="EMBL" id="VLKH01000004">
    <property type="protein sequence ID" value="TWH80767.1"/>
    <property type="molecule type" value="Genomic_DNA"/>
</dbReference>
<dbReference type="Proteomes" id="UP000315343">
    <property type="component" value="Unassembled WGS sequence"/>
</dbReference>
<gene>
    <name evidence="1" type="ORF">LY60_02029</name>
</gene>
<comment type="caution">
    <text evidence="1">The sequence shown here is derived from an EMBL/GenBank/DDBJ whole genome shotgun (WGS) entry which is preliminary data.</text>
</comment>
<dbReference type="OrthoDB" id="5396211at2"/>
<reference evidence="1 2" key="1">
    <citation type="submission" date="2019-07" db="EMBL/GenBank/DDBJ databases">
        <title>Genomic Encyclopedia of Type Strains, Phase I: the one thousand microbial genomes (KMG-I) project.</title>
        <authorList>
            <person name="Kyrpides N."/>
        </authorList>
    </citation>
    <scope>NUCLEOTIDE SEQUENCE [LARGE SCALE GENOMIC DNA]</scope>
    <source>
        <strain evidence="1 2">DSM 13558</strain>
    </source>
</reference>